<dbReference type="InterPro" id="IPR012337">
    <property type="entry name" value="RNaseH-like_sf"/>
</dbReference>
<name>A0A6G0VWZ6_APHCR</name>
<dbReference type="Proteomes" id="UP000478052">
    <property type="component" value="Unassembled WGS sequence"/>
</dbReference>
<evidence type="ECO:0000259" key="4">
    <source>
        <dbReference type="Pfam" id="PF14291"/>
    </source>
</evidence>
<dbReference type="PANTHER" id="PTHR46289:SF14">
    <property type="entry name" value="DUF4371 DOMAIN-CONTAINING PROTEIN"/>
    <property type="match status" value="1"/>
</dbReference>
<dbReference type="InterPro" id="IPR025398">
    <property type="entry name" value="DUF4371"/>
</dbReference>
<accession>A0A6G0VWZ6</accession>
<evidence type="ECO:0000259" key="3">
    <source>
        <dbReference type="Pfam" id="PF05699"/>
    </source>
</evidence>
<proteinExistence type="predicted"/>
<evidence type="ECO:0000256" key="1">
    <source>
        <dbReference type="SAM" id="Coils"/>
    </source>
</evidence>
<feature type="non-terminal residue" evidence="5">
    <location>
        <position position="809"/>
    </location>
</feature>
<organism evidence="5 6">
    <name type="scientific">Aphis craccivora</name>
    <name type="common">Cowpea aphid</name>
    <dbReference type="NCBI Taxonomy" id="307492"/>
    <lineage>
        <taxon>Eukaryota</taxon>
        <taxon>Metazoa</taxon>
        <taxon>Ecdysozoa</taxon>
        <taxon>Arthropoda</taxon>
        <taxon>Hexapoda</taxon>
        <taxon>Insecta</taxon>
        <taxon>Pterygota</taxon>
        <taxon>Neoptera</taxon>
        <taxon>Paraneoptera</taxon>
        <taxon>Hemiptera</taxon>
        <taxon>Sternorrhyncha</taxon>
        <taxon>Aphidomorpha</taxon>
        <taxon>Aphidoidea</taxon>
        <taxon>Aphididae</taxon>
        <taxon>Aphidini</taxon>
        <taxon>Aphis</taxon>
        <taxon>Aphis</taxon>
    </lineage>
</organism>
<dbReference type="PANTHER" id="PTHR46289">
    <property type="entry name" value="52 KDA REPRESSOR OF THE INHIBITOR OF THE PROTEIN KINASE-LIKE PROTEIN-RELATED"/>
    <property type="match status" value="1"/>
</dbReference>
<evidence type="ECO:0000256" key="2">
    <source>
        <dbReference type="SAM" id="MobiDB-lite"/>
    </source>
</evidence>
<keyword evidence="1" id="KW-0175">Coiled coil</keyword>
<feature type="coiled-coil region" evidence="1">
    <location>
        <begin position="566"/>
        <end position="596"/>
    </location>
</feature>
<dbReference type="InterPro" id="IPR008906">
    <property type="entry name" value="HATC_C_dom"/>
</dbReference>
<evidence type="ECO:0000313" key="5">
    <source>
        <dbReference type="EMBL" id="KAF0712530.1"/>
    </source>
</evidence>
<dbReference type="OrthoDB" id="6613211at2759"/>
<dbReference type="InterPro" id="IPR052958">
    <property type="entry name" value="IFN-induced_PKR_regulator"/>
</dbReference>
<dbReference type="EMBL" id="VUJU01010894">
    <property type="protein sequence ID" value="KAF0712530.1"/>
    <property type="molecule type" value="Genomic_DNA"/>
</dbReference>
<keyword evidence="6" id="KW-1185">Reference proteome</keyword>
<feature type="domain" description="DUF4371" evidence="4">
    <location>
        <begin position="294"/>
        <end position="418"/>
    </location>
</feature>
<dbReference type="Pfam" id="PF14291">
    <property type="entry name" value="DUF4371"/>
    <property type="match status" value="1"/>
</dbReference>
<protein>
    <submittedName>
        <fullName evidence="5">52 kDa repressor of the inhibitor of the protein kinase-like</fullName>
    </submittedName>
</protein>
<dbReference type="GO" id="GO:0046983">
    <property type="term" value="F:protein dimerization activity"/>
    <property type="evidence" value="ECO:0007669"/>
    <property type="project" value="InterPro"/>
</dbReference>
<sequence length="809" mass="92996">MSAISKLKKFLYTPKRQEPEPETSSLSIDEDAGSDNTTNLKKKSKILDYFKNKSEELNEAVAHMDIAHVIQNPQCSRNNDVNNLISIGNNELNVQRLIDTSSVNDISLLVNNSDLSLQEKLEFMNKIWVPDSNYNFPLKTFGVKNLKFQLNWLQKWKWLTYSNILNGAFCKFCVIFSQKEGGIGKQSLGSLCTKEFSNWKHAIEKFKHHEETCYHKACIENYKVMSQKSYVPVNTQLDKVAVAEMIENRKLIRPVIESILVCGRQGLALRGHKDSGPLSIEEVPIENDGNSDLQLIRERCKRNAQYLSPKIQNEIIYTCNKLILERIIKRINLSKGFCVLADETTDIGGIEQFSICARYIYNDEIQEDFLNFVPLHNTSGENLANTLLDSLKNFGIDLQYLRGQGYDGAAAMSGRFNGVQAIVKKQYKTAVYIHCSAHVLNLAICSACELSSIRNTIGIIEAVYNFMNTPKRQCVLQNEVKSKIPDSKKEKLKKMCATRWVEKHNSIRTFVELQPAVISSLEVMSGWIDRETSTKASQLLLSLRDTTFNVSLMVIDEIFKHTYVLCKSLQRENIDLLEAINLAEDLSNEIQTMRQNTDAVFSVIFKNLEEKSECLDIQICIPRTCKHQINRCNIISKSPEEYFKISIFIPFLDYFLDQINSRFIEHKLVLKGFKMLFKNELDNNNNNDILQLIDFYKDSDNLSEPDIVIAEIKMWKNVLKRTEEDQKPKTVIQFLQFCDEDLFPNIYKLIKILCILPVTTCTSERSFSSLRNLKTYLRNTVSEDRLNGLAMLNIHRNEILTPDDIIEEL</sequence>
<feature type="domain" description="HAT C-terminal dimerisation" evidence="3">
    <location>
        <begin position="727"/>
        <end position="797"/>
    </location>
</feature>
<reference evidence="5 6" key="1">
    <citation type="submission" date="2019-08" db="EMBL/GenBank/DDBJ databases">
        <title>Whole genome of Aphis craccivora.</title>
        <authorList>
            <person name="Voronova N.V."/>
            <person name="Shulinski R.S."/>
            <person name="Bandarenka Y.V."/>
            <person name="Zhorov D.G."/>
            <person name="Warner D."/>
        </authorList>
    </citation>
    <scope>NUCLEOTIDE SEQUENCE [LARGE SCALE GENOMIC DNA]</scope>
    <source>
        <strain evidence="5">180601</strain>
        <tissue evidence="5">Whole Body</tissue>
    </source>
</reference>
<dbReference type="SUPFAM" id="SSF53098">
    <property type="entry name" value="Ribonuclease H-like"/>
    <property type="match status" value="1"/>
</dbReference>
<comment type="caution">
    <text evidence="5">The sequence shown here is derived from an EMBL/GenBank/DDBJ whole genome shotgun (WGS) entry which is preliminary data.</text>
</comment>
<feature type="region of interest" description="Disordered" evidence="2">
    <location>
        <begin position="1"/>
        <end position="37"/>
    </location>
</feature>
<gene>
    <name evidence="5" type="ORF">FWK35_00028748</name>
</gene>
<dbReference type="Pfam" id="PF05699">
    <property type="entry name" value="Dimer_Tnp_hAT"/>
    <property type="match status" value="1"/>
</dbReference>
<evidence type="ECO:0000313" key="6">
    <source>
        <dbReference type="Proteomes" id="UP000478052"/>
    </source>
</evidence>
<dbReference type="AlphaFoldDB" id="A0A6G0VWZ6"/>